<accession>A0A4R1NJ64</accession>
<dbReference type="EMBL" id="SMGR01000001">
    <property type="protein sequence ID" value="TCL08286.1"/>
    <property type="molecule type" value="Genomic_DNA"/>
</dbReference>
<name>A0A4R1NJ64_9RHOB</name>
<gene>
    <name evidence="1" type="ORF">BXY66_0321</name>
</gene>
<evidence type="ECO:0000313" key="2">
    <source>
        <dbReference type="Proteomes" id="UP000295673"/>
    </source>
</evidence>
<evidence type="ECO:0000313" key="1">
    <source>
        <dbReference type="EMBL" id="TCL08286.1"/>
    </source>
</evidence>
<dbReference type="AlphaFoldDB" id="A0A4R1NJ64"/>
<sequence>MFGDPGFLDASNSDRAETCVSQVFNLPYSALVRPEFSTSKC</sequence>
<reference evidence="1 2" key="1">
    <citation type="submission" date="2019-03" db="EMBL/GenBank/DDBJ databases">
        <title>Genomic Encyclopedia of Archaeal and Bacterial Type Strains, Phase II (KMG-II): from individual species to whole genera.</title>
        <authorList>
            <person name="Goeker M."/>
        </authorList>
    </citation>
    <scope>NUCLEOTIDE SEQUENCE [LARGE SCALE GENOMIC DNA]</scope>
    <source>
        <strain evidence="1 2">DSM 26433</strain>
    </source>
</reference>
<keyword evidence="2" id="KW-1185">Reference proteome</keyword>
<comment type="caution">
    <text evidence="1">The sequence shown here is derived from an EMBL/GenBank/DDBJ whole genome shotgun (WGS) entry which is preliminary data.</text>
</comment>
<dbReference type="Proteomes" id="UP000295673">
    <property type="component" value="Unassembled WGS sequence"/>
</dbReference>
<protein>
    <submittedName>
        <fullName evidence="1">Uncharacterized protein</fullName>
    </submittedName>
</protein>
<organism evidence="1 2">
    <name type="scientific">Shimia isoporae</name>
    <dbReference type="NCBI Taxonomy" id="647720"/>
    <lineage>
        <taxon>Bacteria</taxon>
        <taxon>Pseudomonadati</taxon>
        <taxon>Pseudomonadota</taxon>
        <taxon>Alphaproteobacteria</taxon>
        <taxon>Rhodobacterales</taxon>
        <taxon>Roseobacteraceae</taxon>
    </lineage>
</organism>
<proteinExistence type="predicted"/>